<dbReference type="RefSeq" id="WP_249299991.1">
    <property type="nucleotide sequence ID" value="NZ_JACRSP010000002.1"/>
</dbReference>
<proteinExistence type="predicted"/>
<feature type="transmembrane region" description="Helical" evidence="1">
    <location>
        <begin position="48"/>
        <end position="68"/>
    </location>
</feature>
<evidence type="ECO:0000313" key="3">
    <source>
        <dbReference type="Proteomes" id="UP000620366"/>
    </source>
</evidence>
<gene>
    <name evidence="2" type="ORF">H8695_05940</name>
</gene>
<keyword evidence="1" id="KW-0812">Transmembrane</keyword>
<keyword evidence="1" id="KW-0472">Membrane</keyword>
<dbReference type="EMBL" id="JACRSP010000002">
    <property type="protein sequence ID" value="MBC8536233.1"/>
    <property type="molecule type" value="Genomic_DNA"/>
</dbReference>
<keyword evidence="3" id="KW-1185">Reference proteome</keyword>
<name>A0A926DDR9_9FIRM</name>
<reference evidence="2" key="1">
    <citation type="submission" date="2020-08" db="EMBL/GenBank/DDBJ databases">
        <title>Genome public.</title>
        <authorList>
            <person name="Liu C."/>
            <person name="Sun Q."/>
        </authorList>
    </citation>
    <scope>NUCLEOTIDE SEQUENCE</scope>
    <source>
        <strain evidence="2">BX7</strain>
    </source>
</reference>
<evidence type="ECO:0000313" key="2">
    <source>
        <dbReference type="EMBL" id="MBC8536233.1"/>
    </source>
</evidence>
<evidence type="ECO:0000256" key="1">
    <source>
        <dbReference type="SAM" id="Phobius"/>
    </source>
</evidence>
<dbReference type="AlphaFoldDB" id="A0A926DDR9"/>
<sequence length="459" mass="49993">MKLTDMMDHLDARLLADIEIDVRESIDTAAVQRLVTRRITARPARRRGFRALLIAAAIVLVMGVTVAATDGAILRHFFGGRLGGLSGEVQPVGESVSAAGVTMTLEAAVNDGSGTLLLFTLRNDDGTPFDENTTVGRARITGAADSYVSTTHTELSQDRRTLYCYLSCSAAGDQTLPDREILFTVDGLVKETRGTQRAEVDLGELYRRTQGRGLVGSVFSLPYGEEPYRVFGAPPADLAVVDPVPEYRLDAVGFIGNELVIVSSLRTREYGGSTVDSVRLTDRVSGGEIASTGATRTSRTDMELLLSVENFALSRGELDRLSELEMELSYTQREVVKSQSWSVSFRPVAGENNVELKPDRAFADSQTSGVIERVTLSPLGVYVDGTFEGELDCWMQDEAFGYFDDMGDFVPFTQFAYSGPQEGTFSLRCTLAGEYGMEPIDVSSVRALRLFGQVLEMPS</sequence>
<keyword evidence="1" id="KW-1133">Transmembrane helix</keyword>
<dbReference type="Proteomes" id="UP000620366">
    <property type="component" value="Unassembled WGS sequence"/>
</dbReference>
<comment type="caution">
    <text evidence="2">The sequence shown here is derived from an EMBL/GenBank/DDBJ whole genome shotgun (WGS) entry which is preliminary data.</text>
</comment>
<accession>A0A926DDR9</accession>
<protein>
    <submittedName>
        <fullName evidence="2">DUF4179 domain-containing protein</fullName>
    </submittedName>
</protein>
<organism evidence="2 3">
    <name type="scientific">Feifania hominis</name>
    <dbReference type="NCBI Taxonomy" id="2763660"/>
    <lineage>
        <taxon>Bacteria</taxon>
        <taxon>Bacillati</taxon>
        <taxon>Bacillota</taxon>
        <taxon>Clostridia</taxon>
        <taxon>Eubacteriales</taxon>
        <taxon>Feifaniaceae</taxon>
        <taxon>Feifania</taxon>
    </lineage>
</organism>